<evidence type="ECO:0000256" key="1">
    <source>
        <dbReference type="ARBA" id="ARBA00004167"/>
    </source>
</evidence>
<evidence type="ECO:0000256" key="5">
    <source>
        <dbReference type="SAM" id="MobiDB-lite"/>
    </source>
</evidence>
<dbReference type="InterPro" id="IPR006260">
    <property type="entry name" value="TonB/TolA_C"/>
</dbReference>
<reference evidence="8 9" key="1">
    <citation type="journal article" date="2015" name="Genome Announc.">
        <title>Complete Genome Sequence of Bartonella ancashensis Strain 20.00, Isolated from the Blood of a Patient with Verruga Peruana.</title>
        <authorList>
            <person name="Hang J."/>
            <person name="Mullins K.E."/>
            <person name="Clifford R.J."/>
            <person name="Onmus-Leone F."/>
            <person name="Yang Y."/>
            <person name="Jiang J."/>
            <person name="Leguia M."/>
            <person name="Kasper M.R."/>
            <person name="Maguina C."/>
            <person name="Lesho E.P."/>
            <person name="Jarman R.G."/>
            <person name="Richards A.L."/>
            <person name="Blazes D."/>
        </authorList>
    </citation>
    <scope>NUCLEOTIDE SEQUENCE [LARGE SCALE GENOMIC DNA]</scope>
    <source>
        <strain evidence="8 9">20.00</strain>
    </source>
</reference>
<dbReference type="GO" id="GO:0055085">
    <property type="term" value="P:transmembrane transport"/>
    <property type="evidence" value="ECO:0007669"/>
    <property type="project" value="InterPro"/>
</dbReference>
<dbReference type="STRING" id="1318743.PU02_1196"/>
<evidence type="ECO:0000256" key="2">
    <source>
        <dbReference type="ARBA" id="ARBA00022692"/>
    </source>
</evidence>
<proteinExistence type="predicted"/>
<feature type="compositionally biased region" description="Basic and acidic residues" evidence="5">
    <location>
        <begin position="121"/>
        <end position="135"/>
    </location>
</feature>
<feature type="domain" description="TonB C-terminal" evidence="7">
    <location>
        <begin position="173"/>
        <end position="259"/>
    </location>
</feature>
<organism evidence="8 9">
    <name type="scientific">Bartonella ancashensis</name>
    <dbReference type="NCBI Taxonomy" id="1318743"/>
    <lineage>
        <taxon>Bacteria</taxon>
        <taxon>Pseudomonadati</taxon>
        <taxon>Pseudomonadota</taxon>
        <taxon>Alphaproteobacteria</taxon>
        <taxon>Hyphomicrobiales</taxon>
        <taxon>Bartonellaceae</taxon>
        <taxon>Bartonella</taxon>
    </lineage>
</organism>
<dbReference type="Pfam" id="PF13103">
    <property type="entry name" value="TonB_2"/>
    <property type="match status" value="1"/>
</dbReference>
<keyword evidence="3 6" id="KW-1133">Transmembrane helix</keyword>
<evidence type="ECO:0000256" key="4">
    <source>
        <dbReference type="ARBA" id="ARBA00023136"/>
    </source>
</evidence>
<evidence type="ECO:0000256" key="6">
    <source>
        <dbReference type="SAM" id="Phobius"/>
    </source>
</evidence>
<accession>A0A0M5L1B4</accession>
<dbReference type="EMBL" id="CP010401">
    <property type="protein sequence ID" value="ALE04010.1"/>
    <property type="molecule type" value="Genomic_DNA"/>
</dbReference>
<protein>
    <submittedName>
        <fullName evidence="8">Ferric siderophore transport system, periplasmic binding protein TonB</fullName>
    </submittedName>
</protein>
<dbReference type="NCBIfam" id="TIGR01352">
    <property type="entry name" value="tonB_Cterm"/>
    <property type="match status" value="1"/>
</dbReference>
<dbReference type="OrthoDB" id="7926482at2"/>
<gene>
    <name evidence="8" type="ORF">PU02_1196</name>
</gene>
<feature type="transmembrane region" description="Helical" evidence="6">
    <location>
        <begin position="12"/>
        <end position="33"/>
    </location>
</feature>
<dbReference type="Proteomes" id="UP000057213">
    <property type="component" value="Chromosome"/>
</dbReference>
<comment type="subcellular location">
    <subcellularLocation>
        <location evidence="1">Membrane</location>
        <topology evidence="1">Single-pass membrane protein</topology>
    </subcellularLocation>
</comment>
<evidence type="ECO:0000256" key="3">
    <source>
        <dbReference type="ARBA" id="ARBA00022989"/>
    </source>
</evidence>
<evidence type="ECO:0000313" key="9">
    <source>
        <dbReference type="Proteomes" id="UP000057213"/>
    </source>
</evidence>
<dbReference type="KEGG" id="banc:PU02_1196"/>
<dbReference type="RefSeq" id="WP_053944470.1">
    <property type="nucleotide sequence ID" value="NZ_CP010401.1"/>
</dbReference>
<dbReference type="Gene3D" id="3.30.1150.10">
    <property type="match status" value="1"/>
</dbReference>
<keyword evidence="9" id="KW-1185">Reference proteome</keyword>
<keyword evidence="4 6" id="KW-0472">Membrane</keyword>
<evidence type="ECO:0000259" key="7">
    <source>
        <dbReference type="PROSITE" id="PS52015"/>
    </source>
</evidence>
<feature type="region of interest" description="Disordered" evidence="5">
    <location>
        <begin position="121"/>
        <end position="157"/>
    </location>
</feature>
<keyword evidence="2 6" id="KW-0812">Transmembrane</keyword>
<dbReference type="InterPro" id="IPR037682">
    <property type="entry name" value="TonB_C"/>
</dbReference>
<sequence length="259" mass="30227">MSYANIERLSVVWICAFFVAIFLHFAFWMQFYFHKMSVASRQGDVFFPTVMLTFTQEGAQSDLDEEFHSDFLDFGKDSQEMLELVAYEDGSKEIQSFEEQEFISNRSDFIVQEFQKKASLPEEKSEVGEESKVEELSITQKNQRNKGHTETAQLSTFGKHNSTRMYDNTLLAQWFAKLQAQLERQKKYLMRKRIRHVNGIVQLEFKVQEQGEVVFYRIAQSSGNNELDHLAIVALQRASFPPPPYSNINEKIRVSLIFN</sequence>
<dbReference type="GO" id="GO:0016020">
    <property type="term" value="C:membrane"/>
    <property type="evidence" value="ECO:0007669"/>
    <property type="project" value="UniProtKB-SubCell"/>
</dbReference>
<name>A0A0M5L1B4_9HYPH</name>
<dbReference type="PROSITE" id="PS52015">
    <property type="entry name" value="TONB_CTD"/>
    <property type="match status" value="1"/>
</dbReference>
<dbReference type="AlphaFoldDB" id="A0A0M5L1B4"/>
<dbReference type="SUPFAM" id="SSF74653">
    <property type="entry name" value="TolA/TonB C-terminal domain"/>
    <property type="match status" value="1"/>
</dbReference>
<dbReference type="PATRIC" id="fig|1318743.3.peg.1212"/>
<evidence type="ECO:0000313" key="8">
    <source>
        <dbReference type="EMBL" id="ALE04010.1"/>
    </source>
</evidence>